<dbReference type="CDD" id="cd00570">
    <property type="entry name" value="GST_N_family"/>
    <property type="match status" value="1"/>
</dbReference>
<dbReference type="Proteomes" id="UP001153069">
    <property type="component" value="Unassembled WGS sequence"/>
</dbReference>
<protein>
    <submittedName>
        <fullName evidence="3">Glutathione Stransferase</fullName>
    </submittedName>
</protein>
<comment type="caution">
    <text evidence="3">The sequence shown here is derived from an EMBL/GenBank/DDBJ whole genome shotgun (WGS) entry which is preliminary data.</text>
</comment>
<reference evidence="3" key="1">
    <citation type="submission" date="2020-06" db="EMBL/GenBank/DDBJ databases">
        <authorList>
            <consortium name="Plant Systems Biology data submission"/>
        </authorList>
    </citation>
    <scope>NUCLEOTIDE SEQUENCE</scope>
    <source>
        <strain evidence="3">D6</strain>
    </source>
</reference>
<name>A0A9N8E269_9STRA</name>
<dbReference type="PANTHER" id="PTHR43968">
    <property type="match status" value="1"/>
</dbReference>
<dbReference type="InterPro" id="IPR036282">
    <property type="entry name" value="Glutathione-S-Trfase_C_sf"/>
</dbReference>
<evidence type="ECO:0000313" key="4">
    <source>
        <dbReference type="Proteomes" id="UP001153069"/>
    </source>
</evidence>
<dbReference type="SUPFAM" id="SSF52833">
    <property type="entry name" value="Thioredoxin-like"/>
    <property type="match status" value="1"/>
</dbReference>
<feature type="region of interest" description="Disordered" evidence="1">
    <location>
        <begin position="67"/>
        <end position="87"/>
    </location>
</feature>
<dbReference type="PANTHER" id="PTHR43968:SF14">
    <property type="entry name" value="GLUTATHIONE S-TRANSFERASE"/>
    <property type="match status" value="1"/>
</dbReference>
<dbReference type="Gene3D" id="3.40.30.10">
    <property type="entry name" value="Glutaredoxin"/>
    <property type="match status" value="1"/>
</dbReference>
<gene>
    <name evidence="3" type="ORF">SEMRO_543_G163570.1</name>
</gene>
<dbReference type="CDD" id="cd00299">
    <property type="entry name" value="GST_C_family"/>
    <property type="match status" value="1"/>
</dbReference>
<keyword evidence="4" id="KW-1185">Reference proteome</keyword>
<evidence type="ECO:0000256" key="1">
    <source>
        <dbReference type="SAM" id="MobiDB-lite"/>
    </source>
</evidence>
<sequence>MLGPAFTAPTPSSIDSVLNPDTPTFSTERPTLFRERHGWCPYSERVWLTMELIGMDYDTVRIDNTGGPRPSYYGGQTPQMKWPDGSKQGESYDLVQALDEQYYNSKLQSSDKVQHYVDSFRSIFPRARPSSRAAFLFQYNGEPLSKSTFEETLEQTNDLLATTTDSGPFFAGSQVTAADIAWAPFLERYRYQLPCLHQGLEPDNPTEYPHLAAWFHAMEQHVPSYACRVKGDASSWRKVLSMAGFGNSGVPPAIGTNMDALTQAERETALSCVKQDVWDEYAATRPYVASTPSAEAAKIITQNRQRILQDLQKQQSYNREAAVQLPDGSKELDVVLRNLVHVLIQNGDTTSSMEGDPEMVGCLAAFLDERMCVPRDMGAMSAACIKDLAWKLSSENPK</sequence>
<dbReference type="GO" id="GO:0005737">
    <property type="term" value="C:cytoplasm"/>
    <property type="evidence" value="ECO:0007669"/>
    <property type="project" value="TreeGrafter"/>
</dbReference>
<organism evidence="3 4">
    <name type="scientific">Seminavis robusta</name>
    <dbReference type="NCBI Taxonomy" id="568900"/>
    <lineage>
        <taxon>Eukaryota</taxon>
        <taxon>Sar</taxon>
        <taxon>Stramenopiles</taxon>
        <taxon>Ochrophyta</taxon>
        <taxon>Bacillariophyta</taxon>
        <taxon>Bacillariophyceae</taxon>
        <taxon>Bacillariophycidae</taxon>
        <taxon>Naviculales</taxon>
        <taxon>Naviculaceae</taxon>
        <taxon>Seminavis</taxon>
    </lineage>
</organism>
<feature type="region of interest" description="Disordered" evidence="1">
    <location>
        <begin position="1"/>
        <end position="26"/>
    </location>
</feature>
<proteinExistence type="predicted"/>
<evidence type="ECO:0000313" key="3">
    <source>
        <dbReference type="EMBL" id="CAB9512574.1"/>
    </source>
</evidence>
<accession>A0A9N8E269</accession>
<dbReference type="SUPFAM" id="SSF47616">
    <property type="entry name" value="GST C-terminal domain-like"/>
    <property type="match status" value="1"/>
</dbReference>
<dbReference type="Pfam" id="PF13409">
    <property type="entry name" value="GST_N_2"/>
    <property type="match status" value="1"/>
</dbReference>
<dbReference type="Pfam" id="PF13410">
    <property type="entry name" value="GST_C_2"/>
    <property type="match status" value="1"/>
</dbReference>
<dbReference type="InterPro" id="IPR004045">
    <property type="entry name" value="Glutathione_S-Trfase_N"/>
</dbReference>
<dbReference type="InterPro" id="IPR050983">
    <property type="entry name" value="GST_Omega/HSP26"/>
</dbReference>
<dbReference type="OrthoDB" id="4951845at2759"/>
<dbReference type="PROSITE" id="PS50405">
    <property type="entry name" value="GST_CTER"/>
    <property type="match status" value="1"/>
</dbReference>
<dbReference type="InterPro" id="IPR010987">
    <property type="entry name" value="Glutathione-S-Trfase_C-like"/>
</dbReference>
<dbReference type="Gene3D" id="1.20.1050.10">
    <property type="match status" value="1"/>
</dbReference>
<dbReference type="EMBL" id="CAICTM010000542">
    <property type="protein sequence ID" value="CAB9512574.1"/>
    <property type="molecule type" value="Genomic_DNA"/>
</dbReference>
<dbReference type="InterPro" id="IPR036249">
    <property type="entry name" value="Thioredoxin-like_sf"/>
</dbReference>
<dbReference type="AlphaFoldDB" id="A0A9N8E269"/>
<feature type="domain" description="GST C-terminal" evidence="2">
    <location>
        <begin position="106"/>
        <end position="242"/>
    </location>
</feature>
<feature type="compositionally biased region" description="Polar residues" evidence="1">
    <location>
        <begin position="9"/>
        <end position="26"/>
    </location>
</feature>
<evidence type="ECO:0000259" key="2">
    <source>
        <dbReference type="PROSITE" id="PS50405"/>
    </source>
</evidence>